<dbReference type="InterPro" id="IPR029058">
    <property type="entry name" value="AB_hydrolase_fold"/>
</dbReference>
<dbReference type="RefSeq" id="WP_377860570.1">
    <property type="nucleotide sequence ID" value="NZ_JBHLZU010000027.1"/>
</dbReference>
<proteinExistence type="predicted"/>
<dbReference type="Proteomes" id="UP001589693">
    <property type="component" value="Unassembled WGS sequence"/>
</dbReference>
<evidence type="ECO:0000313" key="2">
    <source>
        <dbReference type="Proteomes" id="UP001589693"/>
    </source>
</evidence>
<sequence>MKLSRRRSPRAQGPPVVFEGRCGEPALLVLDAEGEAKRGDLPPTWEPLLDRARVGWVRMPVFLEQRGDAFAFVPQDAERVYVLANGSAAEAALHVSALHSDVVRSVLLVDPMTDGRSLDQLPVPVRVVADSEDVRNEAGAPLPLGHPVVVAAVEKALRELEAAVA</sequence>
<protein>
    <submittedName>
        <fullName evidence="1">Uncharacterized protein</fullName>
    </submittedName>
</protein>
<comment type="caution">
    <text evidence="1">The sequence shown here is derived from an EMBL/GenBank/DDBJ whole genome shotgun (WGS) entry which is preliminary data.</text>
</comment>
<organism evidence="1 2">
    <name type="scientific">Allokutzneria oryzae</name>
    <dbReference type="NCBI Taxonomy" id="1378989"/>
    <lineage>
        <taxon>Bacteria</taxon>
        <taxon>Bacillati</taxon>
        <taxon>Actinomycetota</taxon>
        <taxon>Actinomycetes</taxon>
        <taxon>Pseudonocardiales</taxon>
        <taxon>Pseudonocardiaceae</taxon>
        <taxon>Allokutzneria</taxon>
    </lineage>
</organism>
<gene>
    <name evidence="1" type="ORF">ACFFQA_32400</name>
</gene>
<dbReference type="EMBL" id="JBHLZU010000027">
    <property type="protein sequence ID" value="MFB9908662.1"/>
    <property type="molecule type" value="Genomic_DNA"/>
</dbReference>
<dbReference type="SUPFAM" id="SSF53474">
    <property type="entry name" value="alpha/beta-Hydrolases"/>
    <property type="match status" value="1"/>
</dbReference>
<reference evidence="1 2" key="1">
    <citation type="submission" date="2024-09" db="EMBL/GenBank/DDBJ databases">
        <authorList>
            <person name="Sun Q."/>
            <person name="Mori K."/>
        </authorList>
    </citation>
    <scope>NUCLEOTIDE SEQUENCE [LARGE SCALE GENOMIC DNA]</scope>
    <source>
        <strain evidence="1 2">TBRC 7907</strain>
    </source>
</reference>
<evidence type="ECO:0000313" key="1">
    <source>
        <dbReference type="EMBL" id="MFB9908662.1"/>
    </source>
</evidence>
<accession>A0ABV6A667</accession>
<keyword evidence="2" id="KW-1185">Reference proteome</keyword>
<name>A0ABV6A667_9PSEU</name>